<comment type="caution">
    <text evidence="1">The sequence shown here is derived from an EMBL/GenBank/DDBJ whole genome shotgun (WGS) entry which is preliminary data.</text>
</comment>
<gene>
    <name evidence="1" type="ORF">ACFQ3W_05070</name>
</gene>
<accession>A0ABW3RTD5</accession>
<protein>
    <submittedName>
        <fullName evidence="1">Uncharacterized protein</fullName>
    </submittedName>
</protein>
<sequence length="233" mass="27021">MKRWLFVGKSDKRDLLLYLCSALAASGLRVLLVDATEDNKYRYSVRGMEPLLPVTEFCGFDVALGLSATTQGEPGCASYEKYDYELYDLQSLRYFSYESFSSADEVLWVTTFDRYEVESSAAWFRSLLHTWPELKGLRVRSVYIRTVDSFLNTEYIMGFMDGLPIDWHPQEISIPWNELNLAVQIENDHANQLRIKRISRSYKRALRSLLEELTGWEAASAKKALRRAERRQA</sequence>
<name>A0ABW3RTD5_9BACL</name>
<dbReference type="EMBL" id="JBHTLM010000003">
    <property type="protein sequence ID" value="MFD1175674.1"/>
    <property type="molecule type" value="Genomic_DNA"/>
</dbReference>
<dbReference type="Proteomes" id="UP001597262">
    <property type="component" value="Unassembled WGS sequence"/>
</dbReference>
<dbReference type="RefSeq" id="WP_379317290.1">
    <property type="nucleotide sequence ID" value="NZ_JBHTLM010000003.1"/>
</dbReference>
<organism evidence="1 2">
    <name type="scientific">Paenibacillus puldeungensis</name>
    <dbReference type="NCBI Taxonomy" id="696536"/>
    <lineage>
        <taxon>Bacteria</taxon>
        <taxon>Bacillati</taxon>
        <taxon>Bacillota</taxon>
        <taxon>Bacilli</taxon>
        <taxon>Bacillales</taxon>
        <taxon>Paenibacillaceae</taxon>
        <taxon>Paenibacillus</taxon>
    </lineage>
</organism>
<reference evidence="2" key="1">
    <citation type="journal article" date="2019" name="Int. J. Syst. Evol. Microbiol.">
        <title>The Global Catalogue of Microorganisms (GCM) 10K type strain sequencing project: providing services to taxonomists for standard genome sequencing and annotation.</title>
        <authorList>
            <consortium name="The Broad Institute Genomics Platform"/>
            <consortium name="The Broad Institute Genome Sequencing Center for Infectious Disease"/>
            <person name="Wu L."/>
            <person name="Ma J."/>
        </authorList>
    </citation>
    <scope>NUCLEOTIDE SEQUENCE [LARGE SCALE GENOMIC DNA]</scope>
    <source>
        <strain evidence="2">CCUG 59189</strain>
    </source>
</reference>
<evidence type="ECO:0000313" key="2">
    <source>
        <dbReference type="Proteomes" id="UP001597262"/>
    </source>
</evidence>
<keyword evidence="2" id="KW-1185">Reference proteome</keyword>
<evidence type="ECO:0000313" key="1">
    <source>
        <dbReference type="EMBL" id="MFD1175674.1"/>
    </source>
</evidence>
<proteinExistence type="predicted"/>